<dbReference type="GO" id="GO:0015074">
    <property type="term" value="P:DNA integration"/>
    <property type="evidence" value="ECO:0007669"/>
    <property type="project" value="UniProtKB-KW"/>
</dbReference>
<evidence type="ECO:0000256" key="5">
    <source>
        <dbReference type="PROSITE-ProRule" id="PRU01248"/>
    </source>
</evidence>
<protein>
    <recommendedName>
        <fullName evidence="11">Integrase</fullName>
    </recommendedName>
</protein>
<dbReference type="InterPro" id="IPR050090">
    <property type="entry name" value="Tyrosine_recombinase_XerCD"/>
</dbReference>
<feature type="domain" description="Core-binding (CB)" evidence="8">
    <location>
        <begin position="33"/>
        <end position="114"/>
    </location>
</feature>
<dbReference type="InterPro" id="IPR010998">
    <property type="entry name" value="Integrase_recombinase_N"/>
</dbReference>
<evidence type="ECO:0000256" key="6">
    <source>
        <dbReference type="SAM" id="MobiDB-lite"/>
    </source>
</evidence>
<dbReference type="Pfam" id="PF02899">
    <property type="entry name" value="Phage_int_SAM_1"/>
    <property type="match status" value="1"/>
</dbReference>
<dbReference type="PROSITE" id="PS51898">
    <property type="entry name" value="TYR_RECOMBINASE"/>
    <property type="match status" value="1"/>
</dbReference>
<dbReference type="InterPro" id="IPR044068">
    <property type="entry name" value="CB"/>
</dbReference>
<dbReference type="GO" id="GO:0003677">
    <property type="term" value="F:DNA binding"/>
    <property type="evidence" value="ECO:0007669"/>
    <property type="project" value="UniProtKB-UniRule"/>
</dbReference>
<dbReference type="InterPro" id="IPR002104">
    <property type="entry name" value="Integrase_catalytic"/>
</dbReference>
<evidence type="ECO:0000256" key="4">
    <source>
        <dbReference type="ARBA" id="ARBA00023172"/>
    </source>
</evidence>
<accession>A0A133VMW3</accession>
<proteinExistence type="inferred from homology"/>
<reference evidence="9 10" key="1">
    <citation type="journal article" date="2016" name="Sci. Rep.">
        <title>Metabolic traits of an uncultured archaeal lineage -MSBL1- from brine pools of the Red Sea.</title>
        <authorList>
            <person name="Mwirichia R."/>
            <person name="Alam I."/>
            <person name="Rashid M."/>
            <person name="Vinu M."/>
            <person name="Ba-Alawi W."/>
            <person name="Anthony Kamau A."/>
            <person name="Kamanda Ngugi D."/>
            <person name="Goker M."/>
            <person name="Klenk H.P."/>
            <person name="Bajic V."/>
            <person name="Stingl U."/>
        </authorList>
    </citation>
    <scope>NUCLEOTIDE SEQUENCE [LARGE SCALE GENOMIC DNA]</scope>
    <source>
        <strain evidence="9">SCGC-AAA382A20</strain>
    </source>
</reference>
<dbReference type="PROSITE" id="PS51900">
    <property type="entry name" value="CB"/>
    <property type="match status" value="1"/>
</dbReference>
<keyword evidence="10" id="KW-1185">Reference proteome</keyword>
<evidence type="ECO:0000256" key="3">
    <source>
        <dbReference type="ARBA" id="ARBA00023125"/>
    </source>
</evidence>
<comment type="similarity">
    <text evidence="1">Belongs to the 'phage' integrase family.</text>
</comment>
<dbReference type="Gene3D" id="1.10.150.130">
    <property type="match status" value="1"/>
</dbReference>
<feature type="compositionally biased region" description="Basic and acidic residues" evidence="6">
    <location>
        <begin position="12"/>
        <end position="31"/>
    </location>
</feature>
<name>A0A133VMW3_9EURY</name>
<evidence type="ECO:0008006" key="11">
    <source>
        <dbReference type="Google" id="ProtNLM"/>
    </source>
</evidence>
<dbReference type="EMBL" id="LHYE01000001">
    <property type="protein sequence ID" value="KXB07757.1"/>
    <property type="molecule type" value="Genomic_DNA"/>
</dbReference>
<feature type="compositionally biased region" description="Polar residues" evidence="6">
    <location>
        <begin position="1"/>
        <end position="11"/>
    </location>
</feature>
<dbReference type="SUPFAM" id="SSF56349">
    <property type="entry name" value="DNA breaking-rejoining enzymes"/>
    <property type="match status" value="1"/>
</dbReference>
<keyword evidence="4" id="KW-0233">DNA recombination</keyword>
<dbReference type="GO" id="GO:0006310">
    <property type="term" value="P:DNA recombination"/>
    <property type="evidence" value="ECO:0007669"/>
    <property type="project" value="UniProtKB-KW"/>
</dbReference>
<dbReference type="AlphaFoldDB" id="A0A133VMW3"/>
<dbReference type="PANTHER" id="PTHR30349">
    <property type="entry name" value="PHAGE INTEGRASE-RELATED"/>
    <property type="match status" value="1"/>
</dbReference>
<comment type="caution">
    <text evidence="9">The sequence shown here is derived from an EMBL/GenBank/DDBJ whole genome shotgun (WGS) entry which is preliminary data.</text>
</comment>
<evidence type="ECO:0000256" key="2">
    <source>
        <dbReference type="ARBA" id="ARBA00022908"/>
    </source>
</evidence>
<feature type="domain" description="Tyr recombinase" evidence="7">
    <location>
        <begin position="140"/>
        <end position="332"/>
    </location>
</feature>
<evidence type="ECO:0000259" key="8">
    <source>
        <dbReference type="PROSITE" id="PS51900"/>
    </source>
</evidence>
<organism evidence="9 10">
    <name type="scientific">candidate division MSBL1 archaeon SCGC-AAA382A20</name>
    <dbReference type="NCBI Taxonomy" id="1698280"/>
    <lineage>
        <taxon>Archaea</taxon>
        <taxon>Methanobacteriati</taxon>
        <taxon>Methanobacteriota</taxon>
        <taxon>candidate division MSBL1</taxon>
    </lineage>
</organism>
<dbReference type="Proteomes" id="UP000070263">
    <property type="component" value="Unassembled WGS sequence"/>
</dbReference>
<dbReference type="InterPro" id="IPR004107">
    <property type="entry name" value="Integrase_SAM-like_N"/>
</dbReference>
<gene>
    <name evidence="9" type="ORF">AKJ51_00140</name>
</gene>
<keyword evidence="3 5" id="KW-0238">DNA-binding</keyword>
<evidence type="ECO:0000256" key="1">
    <source>
        <dbReference type="ARBA" id="ARBA00008857"/>
    </source>
</evidence>
<keyword evidence="2" id="KW-0229">DNA integration</keyword>
<dbReference type="Pfam" id="PF00589">
    <property type="entry name" value="Phage_integrase"/>
    <property type="match status" value="1"/>
</dbReference>
<evidence type="ECO:0000313" key="9">
    <source>
        <dbReference type="EMBL" id="KXB07757.1"/>
    </source>
</evidence>
<evidence type="ECO:0000313" key="10">
    <source>
        <dbReference type="Proteomes" id="UP000070263"/>
    </source>
</evidence>
<dbReference type="InterPro" id="IPR013762">
    <property type="entry name" value="Integrase-like_cat_sf"/>
</dbReference>
<evidence type="ECO:0000259" key="7">
    <source>
        <dbReference type="PROSITE" id="PS51898"/>
    </source>
</evidence>
<sequence>MSLAQTDLQDFSSEKNRSGKKDEESLSYDKDEVPRTKLQKEYLLDCEARLSSRTVENYKASLNEFQNFLCDKTIEEASKLDVRKFLNELKKNGRARSTISLRLSDIRSFLDYARECHDVETPTLRRINVGNYPKSKWEGSGRDPLTRGEVRKLIETPETLRNTLIIAFLYYLGLRAGGLVRLKLEDLKRKDRLVDVVEKGDKPRTVPYPNRLDRPINRWLREERKGYASSERSSYFFPSKHGDRLSTNSVYDIVHNIAVEAGVQEAVGEKGNGDKIYKVKPHVLRHSFATHALEDGVPLKHIEQIMGHEDVKTTMGYTGKSGVFDTYRENFKGV</sequence>
<dbReference type="PANTHER" id="PTHR30349:SF64">
    <property type="entry name" value="PROPHAGE INTEGRASE INTD-RELATED"/>
    <property type="match status" value="1"/>
</dbReference>
<feature type="region of interest" description="Disordered" evidence="6">
    <location>
        <begin position="1"/>
        <end position="31"/>
    </location>
</feature>
<dbReference type="InterPro" id="IPR011010">
    <property type="entry name" value="DNA_brk_join_enz"/>
</dbReference>
<dbReference type="Gene3D" id="1.10.443.10">
    <property type="entry name" value="Intergrase catalytic core"/>
    <property type="match status" value="1"/>
</dbReference>